<reference evidence="9" key="2">
    <citation type="journal article" date="2018" name="Sci. Data">
        <title>The draft genome sequence of cork oak.</title>
        <authorList>
            <person name="Ramos A.M."/>
            <person name="Usie A."/>
            <person name="Barbosa P."/>
            <person name="Barros P.M."/>
            <person name="Capote T."/>
            <person name="Chaves I."/>
            <person name="Simoes F."/>
            <person name="Abreu I."/>
            <person name="Carrasquinho I."/>
            <person name="Faro C."/>
            <person name="Guimaraes J.B."/>
            <person name="Mendonca D."/>
            <person name="Nobrega F."/>
            <person name="Rodrigues L."/>
            <person name="Saibo N.J.M."/>
            <person name="Varela M.C."/>
            <person name="Egas C."/>
            <person name="Matos J."/>
            <person name="Miguel C.M."/>
            <person name="Oliveira M.M."/>
            <person name="Ricardo C.P."/>
            <person name="Goncalves S."/>
        </authorList>
    </citation>
    <scope>NUCLEOTIDE SEQUENCE [LARGE SCALE GENOMIC DNA]</scope>
    <source>
        <strain evidence="9">HL8</strain>
    </source>
</reference>
<reference evidence="9" key="1">
    <citation type="submission" date="2017-12" db="EMBL/GenBank/DDBJ databases">
        <authorList>
            <person name="Barbosa P."/>
            <person name="Usie A."/>
            <person name="Ramos A.M."/>
        </authorList>
    </citation>
    <scope>NUCLEOTIDE SEQUENCE</scope>
    <source>
        <strain evidence="9">HL8</strain>
        <tissue evidence="9">Leaves</tissue>
    </source>
</reference>
<keyword evidence="3" id="KW-0134">Cell wall</keyword>
<protein>
    <submittedName>
        <fullName evidence="9">Polygalacturonase</fullName>
    </submittedName>
</protein>
<comment type="similarity">
    <text evidence="2 8">Belongs to the glycosyl hydrolase 28 family.</text>
</comment>
<dbReference type="InterPro" id="IPR012334">
    <property type="entry name" value="Pectin_lyas_fold"/>
</dbReference>
<evidence type="ECO:0000256" key="1">
    <source>
        <dbReference type="ARBA" id="ARBA00004191"/>
    </source>
</evidence>
<evidence type="ECO:0000313" key="9">
    <source>
        <dbReference type="EMBL" id="KAK7858431.1"/>
    </source>
</evidence>
<evidence type="ECO:0000256" key="4">
    <source>
        <dbReference type="ARBA" id="ARBA00022525"/>
    </source>
</evidence>
<dbReference type="Pfam" id="PF00295">
    <property type="entry name" value="Glyco_hydro_28"/>
    <property type="match status" value="1"/>
</dbReference>
<evidence type="ECO:0000256" key="2">
    <source>
        <dbReference type="ARBA" id="ARBA00008834"/>
    </source>
</evidence>
<name>A0AAW0M5G2_QUESU</name>
<dbReference type="PANTHER" id="PTHR31375">
    <property type="match status" value="1"/>
</dbReference>
<dbReference type="GO" id="GO:0071555">
    <property type="term" value="P:cell wall organization"/>
    <property type="evidence" value="ECO:0007669"/>
    <property type="project" value="UniProtKB-KW"/>
</dbReference>
<comment type="subcellular location">
    <subcellularLocation>
        <location evidence="1">Secreted</location>
        <location evidence="1">Cell wall</location>
    </subcellularLocation>
</comment>
<dbReference type="GO" id="GO:0005975">
    <property type="term" value="P:carbohydrate metabolic process"/>
    <property type="evidence" value="ECO:0007669"/>
    <property type="project" value="InterPro"/>
</dbReference>
<keyword evidence="5 8" id="KW-0378">Hydrolase</keyword>
<sequence length="125" mass="13681">NIRYNYVTNSKIHDITSKDRNFFHINLFKCKKLQFQNVTITAHADNPYIDGIHMGRVSQITITNANIGTGDDCISLGDGTQDFTANQVTYGPSHSLSIGSLGKCQNEQLVSGIRVTGATLSNTDC</sequence>
<keyword evidence="7" id="KW-0961">Cell wall biogenesis/degradation</keyword>
<dbReference type="SUPFAM" id="SSF51126">
    <property type="entry name" value="Pectin lyase-like"/>
    <property type="match status" value="1"/>
</dbReference>
<dbReference type="InterPro" id="IPR011050">
    <property type="entry name" value="Pectin_lyase_fold/virulence"/>
</dbReference>
<dbReference type="GO" id="GO:0004650">
    <property type="term" value="F:polygalacturonase activity"/>
    <property type="evidence" value="ECO:0007669"/>
    <property type="project" value="InterPro"/>
</dbReference>
<reference evidence="9" key="3">
    <citation type="submission" date="2023-07" db="EMBL/GenBank/DDBJ databases">
        <title>An improved reference 1 genome and first organelle genomes of Quercus suber.</title>
        <authorList>
            <consortium name="Genosuber Consortium"/>
            <person name="Usie A."/>
            <person name="Serra O."/>
            <person name="Barros P."/>
        </authorList>
    </citation>
    <scope>NUCLEOTIDE SEQUENCE</scope>
    <source>
        <strain evidence="9">HL8</strain>
        <tissue evidence="9">Leaves</tissue>
    </source>
</reference>
<organism evidence="9">
    <name type="scientific">Quercus suber</name>
    <name type="common">Cork oak</name>
    <dbReference type="NCBI Taxonomy" id="58331"/>
    <lineage>
        <taxon>Eukaryota</taxon>
        <taxon>Viridiplantae</taxon>
        <taxon>Streptophyta</taxon>
        <taxon>Embryophyta</taxon>
        <taxon>Tracheophyta</taxon>
        <taxon>Spermatophyta</taxon>
        <taxon>Magnoliopsida</taxon>
        <taxon>eudicotyledons</taxon>
        <taxon>Gunneridae</taxon>
        <taxon>Pentapetalae</taxon>
        <taxon>rosids</taxon>
        <taxon>fabids</taxon>
        <taxon>Fagales</taxon>
        <taxon>Fagaceae</taxon>
        <taxon>Quercus</taxon>
    </lineage>
</organism>
<keyword evidence="4" id="KW-0964">Secreted</keyword>
<feature type="non-terminal residue" evidence="9">
    <location>
        <position position="1"/>
    </location>
</feature>
<gene>
    <name evidence="9" type="primary">G9_8</name>
    <name evidence="9" type="ORF">CFP56_012319</name>
</gene>
<evidence type="ECO:0000256" key="3">
    <source>
        <dbReference type="ARBA" id="ARBA00022512"/>
    </source>
</evidence>
<evidence type="ECO:0000256" key="5">
    <source>
        <dbReference type="ARBA" id="ARBA00022801"/>
    </source>
</evidence>
<accession>A0AAW0M5G2</accession>
<proteinExistence type="inferred from homology"/>
<evidence type="ECO:0000256" key="6">
    <source>
        <dbReference type="ARBA" id="ARBA00023295"/>
    </source>
</evidence>
<keyword evidence="6 8" id="KW-0326">Glycosidase</keyword>
<dbReference type="InterPro" id="IPR000743">
    <property type="entry name" value="Glyco_hydro_28"/>
</dbReference>
<evidence type="ECO:0000256" key="8">
    <source>
        <dbReference type="RuleBase" id="RU361169"/>
    </source>
</evidence>
<dbReference type="Gene3D" id="2.160.20.10">
    <property type="entry name" value="Single-stranded right-handed beta-helix, Pectin lyase-like"/>
    <property type="match status" value="1"/>
</dbReference>
<dbReference type="AlphaFoldDB" id="A0AAW0M5G2"/>
<comment type="caution">
    <text evidence="9">The sequence shown here is derived from an EMBL/GenBank/DDBJ whole genome shotgun (WGS) entry which is preliminary data.</text>
</comment>
<evidence type="ECO:0000256" key="7">
    <source>
        <dbReference type="ARBA" id="ARBA00023316"/>
    </source>
</evidence>
<dbReference type="EMBL" id="PKMF04000019">
    <property type="protein sequence ID" value="KAK7858431.1"/>
    <property type="molecule type" value="Genomic_DNA"/>
</dbReference>